<protein>
    <submittedName>
        <fullName evidence="1">Uncharacterized protein</fullName>
    </submittedName>
</protein>
<evidence type="ECO:0000313" key="2">
    <source>
        <dbReference type="Proteomes" id="UP000515873"/>
    </source>
</evidence>
<gene>
    <name evidence="1" type="ORF">H8F01_10330</name>
</gene>
<organism evidence="1 2">
    <name type="scientific">Dyella telluris</name>
    <dbReference type="NCBI Taxonomy" id="2763498"/>
    <lineage>
        <taxon>Bacteria</taxon>
        <taxon>Pseudomonadati</taxon>
        <taxon>Pseudomonadota</taxon>
        <taxon>Gammaproteobacteria</taxon>
        <taxon>Lysobacterales</taxon>
        <taxon>Rhodanobacteraceae</taxon>
        <taxon>Dyella</taxon>
    </lineage>
</organism>
<dbReference type="RefSeq" id="WP_187058935.1">
    <property type="nucleotide sequence ID" value="NZ_CP060412.1"/>
</dbReference>
<proteinExistence type="predicted"/>
<dbReference type="AlphaFoldDB" id="A0A7G8Q9L1"/>
<keyword evidence="2" id="KW-1185">Reference proteome</keyword>
<accession>A0A7G8Q9L1</accession>
<dbReference type="Proteomes" id="UP000515873">
    <property type="component" value="Chromosome"/>
</dbReference>
<sequence length="105" mass="11822">MSDANHDQLFLERGLFVAYMVYHATGEGFRFCIAVAGSTHRAEAILRRKIDEYFHPAIECAQVGINMSEEVSRLVNLVPRTVQATLGRMPVGAGDYYAEFYYNLA</sequence>
<evidence type="ECO:0000313" key="1">
    <source>
        <dbReference type="EMBL" id="QNK03469.1"/>
    </source>
</evidence>
<name>A0A7G8Q9L1_9GAMM</name>
<dbReference type="EMBL" id="CP060412">
    <property type="protein sequence ID" value="QNK03469.1"/>
    <property type="molecule type" value="Genomic_DNA"/>
</dbReference>
<reference evidence="1 2" key="1">
    <citation type="submission" date="2020-08" db="EMBL/GenBank/DDBJ databases">
        <title>Dyella sp. G9 isolated from forest soil.</title>
        <authorList>
            <person name="Fu J."/>
            <person name="Qiu L."/>
        </authorList>
    </citation>
    <scope>NUCLEOTIDE SEQUENCE [LARGE SCALE GENOMIC DNA]</scope>
    <source>
        <strain evidence="1 2">G9</strain>
    </source>
</reference>
<dbReference type="KEGG" id="dtl:H8F01_10330"/>